<feature type="compositionally biased region" description="Low complexity" evidence="1">
    <location>
        <begin position="46"/>
        <end position="60"/>
    </location>
</feature>
<gene>
    <name evidence="2" type="ORF">K505DRAFT_165994</name>
</gene>
<dbReference type="AlphaFoldDB" id="A0A6A6XIJ2"/>
<sequence>MSNSVHGQYGLYARLERAGRSQQRTHCLGAADPLRDHTAPRRPRSRGSSPAAQQPSSPAALDAVRQGRPRESLPLARAPAAVLPCMHSRPRRRAGHSAVQTSARAPVRRLRRRLGGACSAKSSASVPWPCRESLVSPAALPLPLFSARASGMLHVLCTSSALNALPLGGRQSARPPTLLPPAFVRLRPHRPRLDAVARRSALTGPLPLPRYRGSLTLSPATDPSLCAHAHQLRRLQGHALFSQPQTLAAHSRQHVFSTTGRFRSVLFHLGVLRNHLGQPSRLRTLGLPPPLVSSLFEQAQPARSPHSSLHVSPPVRRVG</sequence>
<feature type="region of interest" description="Disordered" evidence="1">
    <location>
        <begin position="18"/>
        <end position="76"/>
    </location>
</feature>
<feature type="compositionally biased region" description="Low complexity" evidence="1">
    <location>
        <begin position="304"/>
        <end position="319"/>
    </location>
</feature>
<dbReference type="Proteomes" id="UP000799757">
    <property type="component" value="Unassembled WGS sequence"/>
</dbReference>
<protein>
    <submittedName>
        <fullName evidence="2">Uncharacterized protein</fullName>
    </submittedName>
</protein>
<name>A0A6A6XIJ2_9PLEO</name>
<evidence type="ECO:0000313" key="2">
    <source>
        <dbReference type="EMBL" id="KAF2796231.1"/>
    </source>
</evidence>
<keyword evidence="3" id="KW-1185">Reference proteome</keyword>
<feature type="region of interest" description="Disordered" evidence="1">
    <location>
        <begin position="298"/>
        <end position="319"/>
    </location>
</feature>
<dbReference type="EMBL" id="MU001836">
    <property type="protein sequence ID" value="KAF2796231.1"/>
    <property type="molecule type" value="Genomic_DNA"/>
</dbReference>
<reference evidence="2" key="1">
    <citation type="journal article" date="2020" name="Stud. Mycol.">
        <title>101 Dothideomycetes genomes: a test case for predicting lifestyles and emergence of pathogens.</title>
        <authorList>
            <person name="Haridas S."/>
            <person name="Albert R."/>
            <person name="Binder M."/>
            <person name="Bloem J."/>
            <person name="Labutti K."/>
            <person name="Salamov A."/>
            <person name="Andreopoulos B."/>
            <person name="Baker S."/>
            <person name="Barry K."/>
            <person name="Bills G."/>
            <person name="Bluhm B."/>
            <person name="Cannon C."/>
            <person name="Castanera R."/>
            <person name="Culley D."/>
            <person name="Daum C."/>
            <person name="Ezra D."/>
            <person name="Gonzalez J."/>
            <person name="Henrissat B."/>
            <person name="Kuo A."/>
            <person name="Liang C."/>
            <person name="Lipzen A."/>
            <person name="Lutzoni F."/>
            <person name="Magnuson J."/>
            <person name="Mondo S."/>
            <person name="Nolan M."/>
            <person name="Ohm R."/>
            <person name="Pangilinan J."/>
            <person name="Park H.-J."/>
            <person name="Ramirez L."/>
            <person name="Alfaro M."/>
            <person name="Sun H."/>
            <person name="Tritt A."/>
            <person name="Yoshinaga Y."/>
            <person name="Zwiers L.-H."/>
            <person name="Turgeon B."/>
            <person name="Goodwin S."/>
            <person name="Spatafora J."/>
            <person name="Crous P."/>
            <person name="Grigoriev I."/>
        </authorList>
    </citation>
    <scope>NUCLEOTIDE SEQUENCE</scope>
    <source>
        <strain evidence="2">CBS 109.77</strain>
    </source>
</reference>
<proteinExistence type="predicted"/>
<evidence type="ECO:0000256" key="1">
    <source>
        <dbReference type="SAM" id="MobiDB-lite"/>
    </source>
</evidence>
<accession>A0A6A6XIJ2</accession>
<organism evidence="2 3">
    <name type="scientific">Melanomma pulvis-pyrius CBS 109.77</name>
    <dbReference type="NCBI Taxonomy" id="1314802"/>
    <lineage>
        <taxon>Eukaryota</taxon>
        <taxon>Fungi</taxon>
        <taxon>Dikarya</taxon>
        <taxon>Ascomycota</taxon>
        <taxon>Pezizomycotina</taxon>
        <taxon>Dothideomycetes</taxon>
        <taxon>Pleosporomycetidae</taxon>
        <taxon>Pleosporales</taxon>
        <taxon>Melanommataceae</taxon>
        <taxon>Melanomma</taxon>
    </lineage>
</organism>
<evidence type="ECO:0000313" key="3">
    <source>
        <dbReference type="Proteomes" id="UP000799757"/>
    </source>
</evidence>